<proteinExistence type="predicted"/>
<organism evidence="2 3">
    <name type="scientific">Mycobacterium tuberculosis</name>
    <dbReference type="NCBI Taxonomy" id="1773"/>
    <lineage>
        <taxon>Bacteria</taxon>
        <taxon>Bacillati</taxon>
        <taxon>Actinomycetota</taxon>
        <taxon>Actinomycetes</taxon>
        <taxon>Mycobacteriales</taxon>
        <taxon>Mycobacteriaceae</taxon>
        <taxon>Mycobacterium</taxon>
        <taxon>Mycobacterium tuberculosis complex</taxon>
    </lineage>
</organism>
<dbReference type="Proteomes" id="UP000048948">
    <property type="component" value="Unassembled WGS sequence"/>
</dbReference>
<dbReference type="EMBL" id="CNGE01001182">
    <property type="protein sequence ID" value="CKT82275.1"/>
    <property type="molecule type" value="Genomic_DNA"/>
</dbReference>
<evidence type="ECO:0000313" key="3">
    <source>
        <dbReference type="Proteomes" id="UP000048948"/>
    </source>
</evidence>
<sequence>MTRPSSLNGANTALRVPITSRALPRNAASQRR</sequence>
<feature type="region of interest" description="Disordered" evidence="1">
    <location>
        <begin position="1"/>
        <end position="32"/>
    </location>
</feature>
<evidence type="ECO:0000256" key="1">
    <source>
        <dbReference type="SAM" id="MobiDB-lite"/>
    </source>
</evidence>
<gene>
    <name evidence="2" type="ORF">ERS027646_04180</name>
</gene>
<name>A0A0T9G658_MYCTX</name>
<reference evidence="2 3" key="1">
    <citation type="submission" date="2015-03" db="EMBL/GenBank/DDBJ databases">
        <authorList>
            <consortium name="Pathogen Informatics"/>
        </authorList>
    </citation>
    <scope>NUCLEOTIDE SEQUENCE [LARGE SCALE GENOMIC DNA]</scope>
    <source>
        <strain evidence="2 3">Bir 172</strain>
    </source>
</reference>
<protein>
    <submittedName>
        <fullName evidence="2">Uncharacterized protein</fullName>
    </submittedName>
</protein>
<accession>A0A0T9G658</accession>
<feature type="compositionally biased region" description="Polar residues" evidence="1">
    <location>
        <begin position="1"/>
        <end position="11"/>
    </location>
</feature>
<dbReference type="AlphaFoldDB" id="A0A0T9G658"/>
<evidence type="ECO:0000313" key="2">
    <source>
        <dbReference type="EMBL" id="CKT82275.1"/>
    </source>
</evidence>